<gene>
    <name evidence="2" type="ORF">BDZ31_004794</name>
</gene>
<dbReference type="EMBL" id="JACHNU010000011">
    <property type="protein sequence ID" value="MBB4665173.1"/>
    <property type="molecule type" value="Genomic_DNA"/>
</dbReference>
<dbReference type="AlphaFoldDB" id="A0A840ILZ5"/>
<sequence>MVGLAAGPPDSADRASPDEVSLALVDARLRARVIALAPHPFQRPWSGAPVDTLPPAERDPSQRPVAILLDGEPAGFLVLHGGVGAGRFVRPQGELLIRAFLVDASCQGRRIASRALAQLPAFVRRLDPTVTRLVLTVNVENEVALRTYDRAGFRDTGARYQRPGGGPQLVLELPI</sequence>
<dbReference type="GO" id="GO:0005840">
    <property type="term" value="C:ribosome"/>
    <property type="evidence" value="ECO:0007669"/>
    <property type="project" value="UniProtKB-KW"/>
</dbReference>
<dbReference type="SUPFAM" id="SSF55729">
    <property type="entry name" value="Acyl-CoA N-acyltransferases (Nat)"/>
    <property type="match status" value="1"/>
</dbReference>
<keyword evidence="2" id="KW-0689">Ribosomal protein</keyword>
<dbReference type="Pfam" id="PF00583">
    <property type="entry name" value="Acetyltransf_1"/>
    <property type="match status" value="1"/>
</dbReference>
<evidence type="ECO:0000259" key="1">
    <source>
        <dbReference type="PROSITE" id="PS51186"/>
    </source>
</evidence>
<dbReference type="InterPro" id="IPR000182">
    <property type="entry name" value="GNAT_dom"/>
</dbReference>
<accession>A0A840ILZ5</accession>
<feature type="domain" description="N-acetyltransferase" evidence="1">
    <location>
        <begin position="20"/>
        <end position="175"/>
    </location>
</feature>
<reference evidence="2 3" key="1">
    <citation type="submission" date="2020-08" db="EMBL/GenBank/DDBJ databases">
        <title>Genomic Encyclopedia of Archaeal and Bacterial Type Strains, Phase II (KMG-II): from individual species to whole genera.</title>
        <authorList>
            <person name="Goeker M."/>
        </authorList>
    </citation>
    <scope>NUCLEOTIDE SEQUENCE [LARGE SCALE GENOMIC DNA]</scope>
    <source>
        <strain evidence="2 3">DSM 23288</strain>
    </source>
</reference>
<keyword evidence="3" id="KW-1185">Reference proteome</keyword>
<organism evidence="2 3">
    <name type="scientific">Conexibacter arvalis</name>
    <dbReference type="NCBI Taxonomy" id="912552"/>
    <lineage>
        <taxon>Bacteria</taxon>
        <taxon>Bacillati</taxon>
        <taxon>Actinomycetota</taxon>
        <taxon>Thermoleophilia</taxon>
        <taxon>Solirubrobacterales</taxon>
        <taxon>Conexibacteraceae</taxon>
        <taxon>Conexibacter</taxon>
    </lineage>
</organism>
<evidence type="ECO:0000313" key="3">
    <source>
        <dbReference type="Proteomes" id="UP000585272"/>
    </source>
</evidence>
<dbReference type="GO" id="GO:0016747">
    <property type="term" value="F:acyltransferase activity, transferring groups other than amino-acyl groups"/>
    <property type="evidence" value="ECO:0007669"/>
    <property type="project" value="InterPro"/>
</dbReference>
<keyword evidence="2" id="KW-0687">Ribonucleoprotein</keyword>
<name>A0A840ILZ5_9ACTN</name>
<comment type="caution">
    <text evidence="2">The sequence shown here is derived from an EMBL/GenBank/DDBJ whole genome shotgun (WGS) entry which is preliminary data.</text>
</comment>
<dbReference type="Gene3D" id="3.40.630.30">
    <property type="match status" value="1"/>
</dbReference>
<dbReference type="Proteomes" id="UP000585272">
    <property type="component" value="Unassembled WGS sequence"/>
</dbReference>
<dbReference type="PROSITE" id="PS51186">
    <property type="entry name" value="GNAT"/>
    <property type="match status" value="1"/>
</dbReference>
<evidence type="ECO:0000313" key="2">
    <source>
        <dbReference type="EMBL" id="MBB4665173.1"/>
    </source>
</evidence>
<proteinExistence type="predicted"/>
<dbReference type="InterPro" id="IPR016181">
    <property type="entry name" value="Acyl_CoA_acyltransferase"/>
</dbReference>
<dbReference type="RefSeq" id="WP_183345859.1">
    <property type="nucleotide sequence ID" value="NZ_JACHNU010000011.1"/>
</dbReference>
<protein>
    <submittedName>
        <fullName evidence="2">Ribosomal protein S18 acetylase RimI-like enzyme</fullName>
    </submittedName>
</protein>